<proteinExistence type="inferred from homology"/>
<evidence type="ECO:0000256" key="3">
    <source>
        <dbReference type="ARBA" id="ARBA00008281"/>
    </source>
</evidence>
<dbReference type="PANTHER" id="PTHR35091:SF2">
    <property type="entry name" value="FLAGELLAR PROTEIN FLIL"/>
    <property type="match status" value="1"/>
</dbReference>
<comment type="function">
    <text evidence="1 10">Controls the rotational direction of flagella during chemotaxis.</text>
</comment>
<dbReference type="PANTHER" id="PTHR35091">
    <property type="entry name" value="FLAGELLAR PROTEIN FLIL"/>
    <property type="match status" value="1"/>
</dbReference>
<evidence type="ECO:0000256" key="8">
    <source>
        <dbReference type="ARBA" id="ARBA00022989"/>
    </source>
</evidence>
<evidence type="ECO:0000256" key="5">
    <source>
        <dbReference type="ARBA" id="ARBA00022500"/>
    </source>
</evidence>
<dbReference type="RefSeq" id="WP_136482855.1">
    <property type="nucleotide sequence ID" value="NZ_CP076643.1"/>
</dbReference>
<dbReference type="GO" id="GO:0006935">
    <property type="term" value="P:chemotaxis"/>
    <property type="evidence" value="ECO:0007669"/>
    <property type="project" value="UniProtKB-KW"/>
</dbReference>
<evidence type="ECO:0000256" key="2">
    <source>
        <dbReference type="ARBA" id="ARBA00004162"/>
    </source>
</evidence>
<dbReference type="Proteomes" id="UP000694232">
    <property type="component" value="Chromosome 1"/>
</dbReference>
<keyword evidence="10" id="KW-0997">Cell inner membrane</keyword>
<accession>A0A975YP83</accession>
<evidence type="ECO:0000256" key="9">
    <source>
        <dbReference type="ARBA" id="ARBA00023136"/>
    </source>
</evidence>
<evidence type="ECO:0000313" key="11">
    <source>
        <dbReference type="EMBL" id="QXO18285.1"/>
    </source>
</evidence>
<dbReference type="EMBL" id="CP076643">
    <property type="protein sequence ID" value="QXO18285.1"/>
    <property type="molecule type" value="Genomic_DNA"/>
</dbReference>
<keyword evidence="11" id="KW-0969">Cilium</keyword>
<reference evidence="11" key="1">
    <citation type="submission" date="2021-06" db="EMBL/GenBank/DDBJ databases">
        <title>Vibrio nov. sp., novel gut bacterium isolated from Yellow Sea oyster.</title>
        <authorList>
            <person name="Muhammad N."/>
            <person name="Nguyen T.H."/>
            <person name="Lee Y.-J."/>
            <person name="Ko J."/>
            <person name="Kim S.-G."/>
        </authorList>
    </citation>
    <scope>NUCLEOTIDE SEQUENCE</scope>
    <source>
        <strain evidence="11">OG9-811</strain>
    </source>
</reference>
<protein>
    <recommendedName>
        <fullName evidence="10">Flagellar protein FliL</fullName>
    </recommendedName>
</protein>
<evidence type="ECO:0000256" key="7">
    <source>
        <dbReference type="ARBA" id="ARBA00022779"/>
    </source>
</evidence>
<dbReference type="GO" id="GO:0009425">
    <property type="term" value="C:bacterial-type flagellum basal body"/>
    <property type="evidence" value="ECO:0007669"/>
    <property type="project" value="InterPro"/>
</dbReference>
<keyword evidence="8 10" id="KW-1133">Transmembrane helix</keyword>
<evidence type="ECO:0000256" key="6">
    <source>
        <dbReference type="ARBA" id="ARBA00022692"/>
    </source>
</evidence>
<gene>
    <name evidence="11" type="ORF">KNV97_08375</name>
</gene>
<dbReference type="InterPro" id="IPR005503">
    <property type="entry name" value="FliL"/>
</dbReference>
<keyword evidence="6 10" id="KW-0812">Transmembrane</keyword>
<keyword evidence="9 10" id="KW-0472">Membrane</keyword>
<keyword evidence="11" id="KW-0282">Flagellum</keyword>
<keyword evidence="11" id="KW-0966">Cell projection</keyword>
<keyword evidence="7 10" id="KW-0283">Flagellar rotation</keyword>
<dbReference type="AlphaFoldDB" id="A0A975YP83"/>
<evidence type="ECO:0000256" key="10">
    <source>
        <dbReference type="RuleBase" id="RU364125"/>
    </source>
</evidence>
<comment type="similarity">
    <text evidence="3 10">Belongs to the FliL family.</text>
</comment>
<feature type="transmembrane region" description="Helical" evidence="10">
    <location>
        <begin position="7"/>
        <end position="32"/>
    </location>
</feature>
<dbReference type="GO" id="GO:0005886">
    <property type="term" value="C:plasma membrane"/>
    <property type="evidence" value="ECO:0007669"/>
    <property type="project" value="UniProtKB-SubCell"/>
</dbReference>
<evidence type="ECO:0000256" key="1">
    <source>
        <dbReference type="ARBA" id="ARBA00002254"/>
    </source>
</evidence>
<evidence type="ECO:0000256" key="4">
    <source>
        <dbReference type="ARBA" id="ARBA00022475"/>
    </source>
</evidence>
<organism evidence="11 12">
    <name type="scientific">Vibrio ostreae</name>
    <dbReference type="NCBI Taxonomy" id="2841925"/>
    <lineage>
        <taxon>Bacteria</taxon>
        <taxon>Pseudomonadati</taxon>
        <taxon>Pseudomonadota</taxon>
        <taxon>Gammaproteobacteria</taxon>
        <taxon>Vibrionales</taxon>
        <taxon>Vibrionaceae</taxon>
        <taxon>Vibrio</taxon>
    </lineage>
</organism>
<dbReference type="KEGG" id="vos:KNV97_08375"/>
<name>A0A975YP83_9VIBR</name>
<evidence type="ECO:0000313" key="12">
    <source>
        <dbReference type="Proteomes" id="UP000694232"/>
    </source>
</evidence>
<dbReference type="GO" id="GO:0071978">
    <property type="term" value="P:bacterial-type flagellum-dependent swarming motility"/>
    <property type="evidence" value="ECO:0007669"/>
    <property type="project" value="TreeGrafter"/>
</dbReference>
<dbReference type="Pfam" id="PF03748">
    <property type="entry name" value="FliL"/>
    <property type="match status" value="1"/>
</dbReference>
<keyword evidence="5 10" id="KW-0145">Chemotaxis</keyword>
<keyword evidence="4" id="KW-1003">Cell membrane</keyword>
<sequence length="165" mass="18600">MTKKQLTLIFIIMLVASILVSAGTVFGGLWYMKQSSANQSAEDWLSGTPLAFLTEENSTEQAPSYHSLEKVVLSVKGKQQNHFLMLELAVETRNPEKIANLNDYMPVVENSLIKLFSDKTYEDLQADGAVDHLQREVKQTILTAFDKTPLIRHIDDVLLTKYVVQ</sequence>
<comment type="subcellular location">
    <subcellularLocation>
        <location evidence="10">Cell inner membrane</location>
    </subcellularLocation>
    <subcellularLocation>
        <location evidence="2">Cell membrane</location>
        <topology evidence="2">Single-pass membrane protein</topology>
    </subcellularLocation>
</comment>
<keyword evidence="12" id="KW-1185">Reference proteome</keyword>